<evidence type="ECO:0000259" key="3">
    <source>
        <dbReference type="Pfam" id="PF04108"/>
    </source>
</evidence>
<protein>
    <recommendedName>
        <fullName evidence="3">Autophagy protein ATG17-like domain-containing protein</fullName>
    </recommendedName>
</protein>
<dbReference type="GO" id="GO:0000422">
    <property type="term" value="P:autophagy of mitochondrion"/>
    <property type="evidence" value="ECO:0007669"/>
    <property type="project" value="TreeGrafter"/>
</dbReference>
<dbReference type="GO" id="GO:0060090">
    <property type="term" value="F:molecular adaptor activity"/>
    <property type="evidence" value="ECO:0007669"/>
    <property type="project" value="TreeGrafter"/>
</dbReference>
<dbReference type="OrthoDB" id="447953at2759"/>
<organism evidence="4 5">
    <name type="scientific">Plasmodiophora brassicae</name>
    <name type="common">Clubroot disease agent</name>
    <dbReference type="NCBI Taxonomy" id="37360"/>
    <lineage>
        <taxon>Eukaryota</taxon>
        <taxon>Sar</taxon>
        <taxon>Rhizaria</taxon>
        <taxon>Endomyxa</taxon>
        <taxon>Phytomyxea</taxon>
        <taxon>Plasmodiophorida</taxon>
        <taxon>Plasmodiophoridae</taxon>
        <taxon>Plasmodiophora</taxon>
    </lineage>
</organism>
<dbReference type="PANTHER" id="PTHR13222:SF1">
    <property type="entry name" value="RB1-INDUCIBLE COILED-COIL PROTEIN 1"/>
    <property type="match status" value="1"/>
</dbReference>
<evidence type="ECO:0000256" key="2">
    <source>
        <dbReference type="SAM" id="MobiDB-lite"/>
    </source>
</evidence>
<reference evidence="4 5" key="1">
    <citation type="submission" date="2015-02" db="EMBL/GenBank/DDBJ databases">
        <authorList>
            <person name="Chooi Y.-H."/>
        </authorList>
    </citation>
    <scope>NUCLEOTIDE SEQUENCE [LARGE SCALE GENOMIC DNA]</scope>
    <source>
        <strain evidence="4">E3</strain>
    </source>
</reference>
<feature type="domain" description="Autophagy protein ATG17-like" evidence="3">
    <location>
        <begin position="106"/>
        <end position="430"/>
    </location>
</feature>
<dbReference type="GO" id="GO:0034727">
    <property type="term" value="P:piecemeal microautophagy of the nucleus"/>
    <property type="evidence" value="ECO:0007669"/>
    <property type="project" value="TreeGrafter"/>
</dbReference>
<gene>
    <name evidence="4" type="ORF">PBRA_007969</name>
</gene>
<dbReference type="AlphaFoldDB" id="A0A0G4IY43"/>
<dbReference type="GO" id="GO:0019901">
    <property type="term" value="F:protein kinase binding"/>
    <property type="evidence" value="ECO:0007669"/>
    <property type="project" value="TreeGrafter"/>
</dbReference>
<dbReference type="GO" id="GO:1990316">
    <property type="term" value="C:Atg1/ULK1 kinase complex"/>
    <property type="evidence" value="ECO:0007669"/>
    <property type="project" value="TreeGrafter"/>
</dbReference>
<dbReference type="EMBL" id="CDSF01000099">
    <property type="protein sequence ID" value="CEP00235.1"/>
    <property type="molecule type" value="Genomic_DNA"/>
</dbReference>
<dbReference type="GO" id="GO:0000045">
    <property type="term" value="P:autophagosome assembly"/>
    <property type="evidence" value="ECO:0007669"/>
    <property type="project" value="InterPro"/>
</dbReference>
<name>A0A0G4IY43_PLABS</name>
<keyword evidence="1" id="KW-0072">Autophagy</keyword>
<dbReference type="STRING" id="37360.A0A0G4IY43"/>
<proteinExistence type="predicted"/>
<accession>A0A0G4IY43</accession>
<dbReference type="PANTHER" id="PTHR13222">
    <property type="entry name" value="RB1-INDUCIBLE COILED-COIL"/>
    <property type="match status" value="1"/>
</dbReference>
<dbReference type="GO" id="GO:0034045">
    <property type="term" value="C:phagophore assembly site membrane"/>
    <property type="evidence" value="ECO:0007669"/>
    <property type="project" value="TreeGrafter"/>
</dbReference>
<dbReference type="Proteomes" id="UP000039324">
    <property type="component" value="Unassembled WGS sequence"/>
</dbReference>
<dbReference type="InterPro" id="IPR040040">
    <property type="entry name" value="ATG11"/>
</dbReference>
<dbReference type="GO" id="GO:0034517">
    <property type="term" value="P:ribophagy"/>
    <property type="evidence" value="ECO:0007669"/>
    <property type="project" value="TreeGrafter"/>
</dbReference>
<dbReference type="Pfam" id="PF04108">
    <property type="entry name" value="ATG17_like"/>
    <property type="match status" value="1"/>
</dbReference>
<dbReference type="OMA" id="CDEEASK"/>
<feature type="region of interest" description="Disordered" evidence="2">
    <location>
        <begin position="504"/>
        <end position="533"/>
    </location>
</feature>
<evidence type="ECO:0000256" key="1">
    <source>
        <dbReference type="ARBA" id="ARBA00023006"/>
    </source>
</evidence>
<feature type="compositionally biased region" description="Low complexity" evidence="2">
    <location>
        <begin position="510"/>
        <end position="523"/>
    </location>
</feature>
<dbReference type="InterPro" id="IPR045326">
    <property type="entry name" value="ATG17-like_dom"/>
</dbReference>
<keyword evidence="5" id="KW-1185">Reference proteome</keyword>
<evidence type="ECO:0000313" key="5">
    <source>
        <dbReference type="Proteomes" id="UP000039324"/>
    </source>
</evidence>
<sequence>MASSVVVAIVAETGRRFTVSVPAGESMFAPLALATDIATHDQIVLSDDGELVTGTMIRSPCYVYSRLMLTLGKGSGAVTASSVSRRAVTTRIHVDLDAIRNTLRSTDDALDQFRHGYRALRHLLFCFRRQIRAIHVAVRNLRRQVELYVKSVNDFSDDFRKLNDAVLAFNKAFEGTIARLSQIELHPSVTSGRSVHTLLDCVSEGHIRKTLAQFNRDVAGTANFVAQMEESVRTVERDCDEEASKLTTRTVVDRFPYTVIKQLIAMCSTFRRLLSGREQPEVAPDELVSDDDVEVLRLSPDRLEHLREYVLSDACFSDGALDQAQSEMLQMVYDRLSAVSDLETRIRQCSSRLTAYQEIVKQKEAQLASILAVEQIPEAYTAALVEVIRRRRYVASVADQLASVELSVQEQRLEEIKKRSRFASRYGRFLPRDAVPGLSERPPHYTVNLSKYIAFDESLPKIDTLTEATLPNVTLPESFFQFLKETLEDEDILDRLPGTFRDRLTRNDSSDSLSGSDLDQISSVDESDESETGSIVAHKASWRPLYLKPNFRAFGSQSPVMPQWSLLALCKVFRPASMPIAGLISTTEALSGSHYILAKQECEIGSLAEKLTDLEQRHESLTVSVCRIRRNGVLICHTQMTAALMFRENKELSDAVSRPHIALADFRVGDCVAFSARTGQLLNINSPNYVVANRASFPATGDHLCFGHIASVEAGAGDTRLVKLHETSPLSPRTD</sequence>
<evidence type="ECO:0000313" key="4">
    <source>
        <dbReference type="EMBL" id="CEP00235.1"/>
    </source>
</evidence>
<dbReference type="GO" id="GO:0061709">
    <property type="term" value="P:reticulophagy"/>
    <property type="evidence" value="ECO:0007669"/>
    <property type="project" value="TreeGrafter"/>
</dbReference>